<keyword evidence="4" id="KW-1185">Reference proteome</keyword>
<reference evidence="3 4" key="1">
    <citation type="submission" date="2020-09" db="EMBL/GenBank/DDBJ databases">
        <title>Draft genome of Gelidibacter salicanalis PAMC21136.</title>
        <authorList>
            <person name="Park H."/>
        </authorList>
    </citation>
    <scope>NUCLEOTIDE SEQUENCE [LARGE SCALE GENOMIC DNA]</scope>
    <source>
        <strain evidence="3 4">PAMC21136</strain>
    </source>
</reference>
<dbReference type="AlphaFoldDB" id="A0A934KNY2"/>
<sequence length="417" mass="47255">MKKLIILACLGMLGHTTFAQEFGIDLQLRPRVEYRHGYKTLMPDHVDAATFVSQRSRLNFNYGSEKLNAYISLQNIRVWGEVATLSSSDANGTAIHEAWASFKLDSLFSFKMGRQEIIYDDSRMFGNVDWSQTGRSHDAFIATYQPNAKNRLDLGIALNEEDETLFKTDYNVNNYKAFQYLRYHTNFDNFNLSLLALNTGFTFDKDGDQEVDYNQTIGAFLDFGKDRIKADASVYFQTGQIADRDLSAFNLSGNLHYQATSNFNIGIGAEYLSGTDMNSTDSDIKAFNPLFGTNHKFNGWMDYFYVGNHINSVGLVDVNLPIKYQKDKLTLQLIPHVFSSAATVVDLLGEEQDNYLGTEIDFSLGYKIAGNIDFQLGYSHMFASDTMQLLKGGNNDTTNNWAWAMFVFKPKLFTHTK</sequence>
<accession>A0A934KNY2</accession>
<feature type="domain" description="Alginate export" evidence="2">
    <location>
        <begin position="28"/>
        <end position="388"/>
    </location>
</feature>
<dbReference type="InterPro" id="IPR025388">
    <property type="entry name" value="Alginate_export_dom"/>
</dbReference>
<evidence type="ECO:0000313" key="4">
    <source>
        <dbReference type="Proteomes" id="UP000662373"/>
    </source>
</evidence>
<proteinExistence type="predicted"/>
<gene>
    <name evidence="3" type="ORF">JEM65_11045</name>
</gene>
<dbReference type="EMBL" id="JAEHJZ010000026">
    <property type="protein sequence ID" value="MBJ7881179.1"/>
    <property type="molecule type" value="Genomic_DNA"/>
</dbReference>
<feature type="signal peptide" evidence="1">
    <location>
        <begin position="1"/>
        <end position="19"/>
    </location>
</feature>
<dbReference type="Pfam" id="PF13372">
    <property type="entry name" value="Alginate_exp"/>
    <property type="match status" value="1"/>
</dbReference>
<dbReference type="RefSeq" id="WP_199599388.1">
    <property type="nucleotide sequence ID" value="NZ_JAEHJZ010000026.1"/>
</dbReference>
<comment type="caution">
    <text evidence="3">The sequence shown here is derived from an EMBL/GenBank/DDBJ whole genome shotgun (WGS) entry which is preliminary data.</text>
</comment>
<dbReference type="SUPFAM" id="SSF56935">
    <property type="entry name" value="Porins"/>
    <property type="match status" value="1"/>
</dbReference>
<name>A0A934KNY2_9FLAO</name>
<dbReference type="Proteomes" id="UP000662373">
    <property type="component" value="Unassembled WGS sequence"/>
</dbReference>
<evidence type="ECO:0000256" key="1">
    <source>
        <dbReference type="SAM" id="SignalP"/>
    </source>
</evidence>
<feature type="chain" id="PRO_5037128055" evidence="1">
    <location>
        <begin position="20"/>
        <end position="417"/>
    </location>
</feature>
<protein>
    <submittedName>
        <fullName evidence="3">Alginate export family protein</fullName>
    </submittedName>
</protein>
<evidence type="ECO:0000313" key="3">
    <source>
        <dbReference type="EMBL" id="MBJ7881179.1"/>
    </source>
</evidence>
<organism evidence="3 4">
    <name type="scientific">Gelidibacter salicanalis</name>
    <dbReference type="NCBI Taxonomy" id="291193"/>
    <lineage>
        <taxon>Bacteria</taxon>
        <taxon>Pseudomonadati</taxon>
        <taxon>Bacteroidota</taxon>
        <taxon>Flavobacteriia</taxon>
        <taxon>Flavobacteriales</taxon>
        <taxon>Flavobacteriaceae</taxon>
        <taxon>Gelidibacter</taxon>
    </lineage>
</organism>
<evidence type="ECO:0000259" key="2">
    <source>
        <dbReference type="Pfam" id="PF13372"/>
    </source>
</evidence>
<keyword evidence="1" id="KW-0732">Signal</keyword>